<comment type="caution">
    <text evidence="1">The sequence shown here is derived from an EMBL/GenBank/DDBJ whole genome shotgun (WGS) entry which is preliminary data.</text>
</comment>
<dbReference type="Proteomes" id="UP000805193">
    <property type="component" value="Unassembled WGS sequence"/>
</dbReference>
<protein>
    <submittedName>
        <fullName evidence="1">Uncharacterized protein</fullName>
    </submittedName>
</protein>
<reference evidence="1 2" key="1">
    <citation type="journal article" date="2020" name="Cell">
        <title>Large-Scale Comparative Analyses of Tick Genomes Elucidate Their Genetic Diversity and Vector Capacities.</title>
        <authorList>
            <consortium name="Tick Genome and Microbiome Consortium (TIGMIC)"/>
            <person name="Jia N."/>
            <person name="Wang J."/>
            <person name="Shi W."/>
            <person name="Du L."/>
            <person name="Sun Y."/>
            <person name="Zhan W."/>
            <person name="Jiang J.F."/>
            <person name="Wang Q."/>
            <person name="Zhang B."/>
            <person name="Ji P."/>
            <person name="Bell-Sakyi L."/>
            <person name="Cui X.M."/>
            <person name="Yuan T.T."/>
            <person name="Jiang B.G."/>
            <person name="Yang W.F."/>
            <person name="Lam T.T."/>
            <person name="Chang Q.C."/>
            <person name="Ding S.J."/>
            <person name="Wang X.J."/>
            <person name="Zhu J.G."/>
            <person name="Ruan X.D."/>
            <person name="Zhao L."/>
            <person name="Wei J.T."/>
            <person name="Ye R.Z."/>
            <person name="Que T.C."/>
            <person name="Du C.H."/>
            <person name="Zhou Y.H."/>
            <person name="Cheng J.X."/>
            <person name="Dai P.F."/>
            <person name="Guo W.B."/>
            <person name="Han X.H."/>
            <person name="Huang E.J."/>
            <person name="Li L.F."/>
            <person name="Wei W."/>
            <person name="Gao Y.C."/>
            <person name="Liu J.Z."/>
            <person name="Shao H.Z."/>
            <person name="Wang X."/>
            <person name="Wang C.C."/>
            <person name="Yang T.C."/>
            <person name="Huo Q.B."/>
            <person name="Li W."/>
            <person name="Chen H.Y."/>
            <person name="Chen S.E."/>
            <person name="Zhou L.G."/>
            <person name="Ni X.B."/>
            <person name="Tian J.H."/>
            <person name="Sheng Y."/>
            <person name="Liu T."/>
            <person name="Pan Y.S."/>
            <person name="Xia L.Y."/>
            <person name="Li J."/>
            <person name="Zhao F."/>
            <person name="Cao W.C."/>
        </authorList>
    </citation>
    <scope>NUCLEOTIDE SEQUENCE [LARGE SCALE GENOMIC DNA]</scope>
    <source>
        <strain evidence="1">Iper-2018</strain>
    </source>
</reference>
<name>A0AC60PCK2_IXOPE</name>
<accession>A0AC60PCK2</accession>
<dbReference type="EMBL" id="JABSTQ010010872">
    <property type="protein sequence ID" value="KAG0417202.1"/>
    <property type="molecule type" value="Genomic_DNA"/>
</dbReference>
<proteinExistence type="predicted"/>
<evidence type="ECO:0000313" key="1">
    <source>
        <dbReference type="EMBL" id="KAG0417202.1"/>
    </source>
</evidence>
<organism evidence="1 2">
    <name type="scientific">Ixodes persulcatus</name>
    <name type="common">Taiga tick</name>
    <dbReference type="NCBI Taxonomy" id="34615"/>
    <lineage>
        <taxon>Eukaryota</taxon>
        <taxon>Metazoa</taxon>
        <taxon>Ecdysozoa</taxon>
        <taxon>Arthropoda</taxon>
        <taxon>Chelicerata</taxon>
        <taxon>Arachnida</taxon>
        <taxon>Acari</taxon>
        <taxon>Parasitiformes</taxon>
        <taxon>Ixodida</taxon>
        <taxon>Ixodoidea</taxon>
        <taxon>Ixodidae</taxon>
        <taxon>Ixodinae</taxon>
        <taxon>Ixodes</taxon>
    </lineage>
</organism>
<sequence length="178" mass="19684">MDATASRRLRNLSTIDVPSVKETYPYLTDARRGRIGCVASHTSPYNVLICLPFHRNVSYFGSFSLKHYKTVGCDHTIEQRLKVRRVTEYLEIFINLAVAALNIMSTNVKKAASFKLVFVKEDAISLAQQATSTDPINGPEVPMLAPISVWETVEPFLGLSSSDKTVGPLTPPPVPQHP</sequence>
<keyword evidence="2" id="KW-1185">Reference proteome</keyword>
<evidence type="ECO:0000313" key="2">
    <source>
        <dbReference type="Proteomes" id="UP000805193"/>
    </source>
</evidence>
<gene>
    <name evidence="1" type="ORF">HPB47_005810</name>
</gene>